<evidence type="ECO:0000256" key="1">
    <source>
        <dbReference type="SAM" id="Coils"/>
    </source>
</evidence>
<evidence type="ECO:0000313" key="4">
    <source>
        <dbReference type="Proteomes" id="UP001500124"/>
    </source>
</evidence>
<reference evidence="4" key="1">
    <citation type="journal article" date="2019" name="Int. J. Syst. Evol. Microbiol.">
        <title>The Global Catalogue of Microorganisms (GCM) 10K type strain sequencing project: providing services to taxonomists for standard genome sequencing and annotation.</title>
        <authorList>
            <consortium name="The Broad Institute Genomics Platform"/>
            <consortium name="The Broad Institute Genome Sequencing Center for Infectious Disease"/>
            <person name="Wu L."/>
            <person name="Ma J."/>
        </authorList>
    </citation>
    <scope>NUCLEOTIDE SEQUENCE [LARGE SCALE GENOMIC DNA]</scope>
    <source>
        <strain evidence="4">JCM 18410</strain>
    </source>
</reference>
<dbReference type="Proteomes" id="UP001500124">
    <property type="component" value="Unassembled WGS sequence"/>
</dbReference>
<gene>
    <name evidence="3" type="ORF">GCM10023336_56270</name>
</gene>
<dbReference type="EMBL" id="BAABKC010000087">
    <property type="protein sequence ID" value="GAA5070794.1"/>
    <property type="molecule type" value="Genomic_DNA"/>
</dbReference>
<proteinExistence type="predicted"/>
<sequence length="303" mass="33766">MRRRVVTVVLPNPEPEPAYDLYQEVRADAERRSRGPLDPQKLKEMHEVAGRRGRDWCTAVLGHAFPGVDRSSTADGWMLILADEMRLDPPLPQRIVAQRALRQEAEELRAKQEREQREREESHWEKALAAAGVEMTVRENTRHTGVGGRLRHAVPKEDLVSGRSRRHPAERGLCETPGRTDPLHLSEPVDAPANCHRCLGYVGKVRALDAPAPPTPAERKTLQLVKAGVVFTFRPARGGPTIRDTSQRSKAAWGHLGRKVDAAVVKLEKKGWAAKDADHSRTQAGHLGDRWRLTDAGNAALED</sequence>
<organism evidence="3 4">
    <name type="scientific">Streptomyces similanensis</name>
    <dbReference type="NCBI Taxonomy" id="1274988"/>
    <lineage>
        <taxon>Bacteria</taxon>
        <taxon>Bacillati</taxon>
        <taxon>Actinomycetota</taxon>
        <taxon>Actinomycetes</taxon>
        <taxon>Kitasatosporales</taxon>
        <taxon>Streptomycetaceae</taxon>
        <taxon>Streptomyces</taxon>
    </lineage>
</organism>
<name>A0ABP9L838_9ACTN</name>
<evidence type="ECO:0000256" key="2">
    <source>
        <dbReference type="SAM" id="MobiDB-lite"/>
    </source>
</evidence>
<comment type="caution">
    <text evidence="3">The sequence shown here is derived from an EMBL/GenBank/DDBJ whole genome shotgun (WGS) entry which is preliminary data.</text>
</comment>
<accession>A0ABP9L838</accession>
<dbReference type="RefSeq" id="WP_345670873.1">
    <property type="nucleotide sequence ID" value="NZ_BAABKC010000087.1"/>
</dbReference>
<feature type="region of interest" description="Disordered" evidence="2">
    <location>
        <begin position="159"/>
        <end position="179"/>
    </location>
</feature>
<keyword evidence="1" id="KW-0175">Coiled coil</keyword>
<evidence type="ECO:0000313" key="3">
    <source>
        <dbReference type="EMBL" id="GAA5070794.1"/>
    </source>
</evidence>
<evidence type="ECO:0008006" key="5">
    <source>
        <dbReference type="Google" id="ProtNLM"/>
    </source>
</evidence>
<keyword evidence="4" id="KW-1185">Reference proteome</keyword>
<feature type="coiled-coil region" evidence="1">
    <location>
        <begin position="95"/>
        <end position="125"/>
    </location>
</feature>
<protein>
    <recommendedName>
        <fullName evidence="5">MarR family transcriptional regulator</fullName>
    </recommendedName>
</protein>